<dbReference type="PANTHER" id="PTHR46623:SF6">
    <property type="entry name" value="ALPHA_BETA-HYDROLASES SUPERFAMILY PROTEIN"/>
    <property type="match status" value="1"/>
</dbReference>
<comment type="caution">
    <text evidence="2">The sequence shown here is derived from an EMBL/GenBank/DDBJ whole genome shotgun (WGS) entry which is preliminary data.</text>
</comment>
<feature type="domain" description="Dienelactone hydrolase" evidence="1">
    <location>
        <begin position="15"/>
        <end position="231"/>
    </location>
</feature>
<dbReference type="Gene3D" id="3.40.50.1820">
    <property type="entry name" value="alpha/beta hydrolase"/>
    <property type="match status" value="1"/>
</dbReference>
<dbReference type="InterPro" id="IPR002925">
    <property type="entry name" value="Dienelactn_hydro"/>
</dbReference>
<keyword evidence="2" id="KW-0378">Hydrolase</keyword>
<dbReference type="InterPro" id="IPR051049">
    <property type="entry name" value="Dienelactone_hydrolase-like"/>
</dbReference>
<proteinExistence type="predicted"/>
<reference evidence="2 3" key="1">
    <citation type="submission" date="2021-08" db="EMBL/GenBank/DDBJ databases">
        <title>Caldovatus sediminis gen. nov., sp. nov., a moderately thermophilic bacterium isolated from a hot spring.</title>
        <authorList>
            <person name="Hu C.-J."/>
            <person name="Li W.-J."/>
            <person name="Xian W.-D."/>
        </authorList>
    </citation>
    <scope>NUCLEOTIDE SEQUENCE [LARGE SCALE GENOMIC DNA]</scope>
    <source>
        <strain evidence="2 3">SYSU G05006</strain>
    </source>
</reference>
<dbReference type="RefSeq" id="WP_220116539.1">
    <property type="nucleotide sequence ID" value="NZ_JAHZUY010000008.1"/>
</dbReference>
<keyword evidence="3" id="KW-1185">Reference proteome</keyword>
<dbReference type="Proteomes" id="UP001519924">
    <property type="component" value="Unassembled WGS sequence"/>
</dbReference>
<dbReference type="EMBL" id="JAHZUY010000008">
    <property type="protein sequence ID" value="MBW8268952.1"/>
    <property type="molecule type" value="Genomic_DNA"/>
</dbReference>
<name>A0ABS7EZZ7_9PROT</name>
<accession>A0ABS7EZZ7</accession>
<sequence length="233" mass="25092">MPEIRISAADGSGEFAAYLAEPKTKPAGAVVMIQEIFGVNRTMRALSDWVAEMGFFAVAPDLFWRQQPGVQLDPDAGQEQWERAFALMKGLDQDKAIEDLKATLAVARRLPGANGKAATMGFCLGGRLAYRMAVESDADCNISYYGVGIEGMLDKAPAIRAPLLMHIAEKDRFVPPEAQKAILEALKGHPLVTVHVYPGVDHAFARVGGHSYDARAATIANGRTAELLARVLG</sequence>
<evidence type="ECO:0000259" key="1">
    <source>
        <dbReference type="Pfam" id="PF01738"/>
    </source>
</evidence>
<protein>
    <submittedName>
        <fullName evidence="2">Dienelactone hydrolase family protein</fullName>
    </submittedName>
</protein>
<dbReference type="InterPro" id="IPR029058">
    <property type="entry name" value="AB_hydrolase_fold"/>
</dbReference>
<organism evidence="2 3">
    <name type="scientific">Caldovatus aquaticus</name>
    <dbReference type="NCBI Taxonomy" id="2865671"/>
    <lineage>
        <taxon>Bacteria</taxon>
        <taxon>Pseudomonadati</taxon>
        <taxon>Pseudomonadota</taxon>
        <taxon>Alphaproteobacteria</taxon>
        <taxon>Acetobacterales</taxon>
        <taxon>Roseomonadaceae</taxon>
        <taxon>Caldovatus</taxon>
    </lineage>
</organism>
<dbReference type="PANTHER" id="PTHR46623">
    <property type="entry name" value="CARBOXYMETHYLENEBUTENOLIDASE-RELATED"/>
    <property type="match status" value="1"/>
</dbReference>
<evidence type="ECO:0000313" key="2">
    <source>
        <dbReference type="EMBL" id="MBW8268952.1"/>
    </source>
</evidence>
<dbReference type="SUPFAM" id="SSF53474">
    <property type="entry name" value="alpha/beta-Hydrolases"/>
    <property type="match status" value="1"/>
</dbReference>
<evidence type="ECO:0000313" key="3">
    <source>
        <dbReference type="Proteomes" id="UP001519924"/>
    </source>
</evidence>
<dbReference type="GO" id="GO:0016787">
    <property type="term" value="F:hydrolase activity"/>
    <property type="evidence" value="ECO:0007669"/>
    <property type="project" value="UniProtKB-KW"/>
</dbReference>
<gene>
    <name evidence="2" type="ORF">K1J50_05575</name>
</gene>
<dbReference type="Pfam" id="PF01738">
    <property type="entry name" value="DLH"/>
    <property type="match status" value="1"/>
</dbReference>